<accession>A0AAD4FRC6</accession>
<evidence type="ECO:0000256" key="1">
    <source>
        <dbReference type="SAM" id="MobiDB-lite"/>
    </source>
</evidence>
<dbReference type="RefSeq" id="WP_010366741.1">
    <property type="nucleotide sequence ID" value="NZ_AHBZ03000021.1"/>
</dbReference>
<dbReference type="Gene3D" id="2.60.200.60">
    <property type="match status" value="1"/>
</dbReference>
<evidence type="ECO:0000313" key="3">
    <source>
        <dbReference type="Proteomes" id="UP000016487"/>
    </source>
</evidence>
<organism evidence="2 3">
    <name type="scientific">Pseudoalteromonas citrea</name>
    <dbReference type="NCBI Taxonomy" id="43655"/>
    <lineage>
        <taxon>Bacteria</taxon>
        <taxon>Pseudomonadati</taxon>
        <taxon>Pseudomonadota</taxon>
        <taxon>Gammaproteobacteria</taxon>
        <taxon>Alteromonadales</taxon>
        <taxon>Pseudoalteromonadaceae</taxon>
        <taxon>Pseudoalteromonas</taxon>
    </lineage>
</organism>
<name>A0AAD4FRC6_9GAMM</name>
<dbReference type="Proteomes" id="UP000016487">
    <property type="component" value="Unassembled WGS sequence"/>
</dbReference>
<reference evidence="2" key="2">
    <citation type="submission" date="2015-03" db="EMBL/GenBank/DDBJ databases">
        <title>Genome sequence of Pseudoalteromonas citrea.</title>
        <authorList>
            <person name="Xie B.-B."/>
            <person name="Rong J.-C."/>
            <person name="Qin Q.-L."/>
            <person name="Zhang Y.-Z."/>
        </authorList>
    </citation>
    <scope>NUCLEOTIDE SEQUENCE</scope>
    <source>
        <strain evidence="2">DSM 8771</strain>
    </source>
</reference>
<dbReference type="EMBL" id="AHBZ03000021">
    <property type="protein sequence ID" value="KAF7769661.1"/>
    <property type="molecule type" value="Genomic_DNA"/>
</dbReference>
<feature type="region of interest" description="Disordered" evidence="1">
    <location>
        <begin position="283"/>
        <end position="305"/>
    </location>
</feature>
<dbReference type="AlphaFoldDB" id="A0AAD4FRC6"/>
<protein>
    <recommendedName>
        <fullName evidence="4">Tox-PAAR-like domain-containing protein</fullName>
    </recommendedName>
</protein>
<evidence type="ECO:0008006" key="4">
    <source>
        <dbReference type="Google" id="ProtNLM"/>
    </source>
</evidence>
<gene>
    <name evidence="2" type="ORF">PCIT_a2530</name>
</gene>
<evidence type="ECO:0000313" key="2">
    <source>
        <dbReference type="EMBL" id="KAF7769661.1"/>
    </source>
</evidence>
<dbReference type="CDD" id="cd14740">
    <property type="entry name" value="PAAR_4"/>
    <property type="match status" value="1"/>
</dbReference>
<comment type="caution">
    <text evidence="2">The sequence shown here is derived from an EMBL/GenBank/DDBJ whole genome shotgun (WGS) entry which is preliminary data.</text>
</comment>
<reference evidence="2" key="1">
    <citation type="journal article" date="2012" name="J. Bacteriol.">
        <title>Genome sequences of type strains of seven species of the marine bacterium Pseudoalteromonas.</title>
        <authorList>
            <person name="Xie B.B."/>
            <person name="Shu Y.L."/>
            <person name="Qin Q.L."/>
            <person name="Rong J.C."/>
            <person name="Zhang X.Y."/>
            <person name="Chen X.L."/>
            <person name="Shi M."/>
            <person name="He H.L."/>
            <person name="Zhou B.C."/>
            <person name="Zhang Y.Z."/>
        </authorList>
    </citation>
    <scope>NUCLEOTIDE SEQUENCE</scope>
    <source>
        <strain evidence="2">DSM 8771</strain>
    </source>
</reference>
<proteinExistence type="predicted"/>
<dbReference type="Pfam" id="PF13665">
    <property type="entry name" value="Tox-PAAR-like"/>
    <property type="match status" value="1"/>
</dbReference>
<sequence length="359" mass="38377">MTYINASVGEQPNTVQYDKDAMTADVRSGGSQTWRTNNPTLLGLTHCARQNGALGQVGGVAIFDDKSAGEAAFMAELQRPKYQGLSYGELVFEFLPDHVIAPPVWNEQDNEPQLPWQDPETGMDVNMPISSPRDFLDFVASKLGWQQGSEQELKKDTTQEQAQVNTVSGDNLLINGKTAVHVNSGGKVTTVDVCNTTIPMVGVVPIPYANVAKAEDLTDVAESVKIAGNGTAHIRCTFSESKGDSPGDKKGIVSSTVEKKAEFISASFNVLVEGKPAVRQGDLMISNNKNTPPSPLSQPGGAKPSPLTIELREAADLKTDHIQAGFTVTRGSSTTSLDQGGFELRQGAFVTQQKVDKGV</sequence>